<dbReference type="InterPro" id="IPR009244">
    <property type="entry name" value="Mediatior_Med7"/>
</dbReference>
<comment type="caution">
    <text evidence="7">The sequence shown here is derived from an EMBL/GenBank/DDBJ whole genome shotgun (WGS) entry which is preliminary data.</text>
</comment>
<dbReference type="Pfam" id="PF05983">
    <property type="entry name" value="Med7"/>
    <property type="match status" value="1"/>
</dbReference>
<protein>
    <recommendedName>
        <fullName evidence="6">Mediator of RNA polymerase II transcription subunit 7</fullName>
    </recommendedName>
</protein>
<keyword evidence="5 6" id="KW-0539">Nucleus</keyword>
<keyword evidence="3 6" id="KW-0805">Transcription regulation</keyword>
<evidence type="ECO:0000313" key="8">
    <source>
        <dbReference type="Proteomes" id="UP001516400"/>
    </source>
</evidence>
<evidence type="ECO:0000256" key="6">
    <source>
        <dbReference type="RuleBase" id="RU364060"/>
    </source>
</evidence>
<organism evidence="7 8">
    <name type="scientific">Cryptolaemus montrouzieri</name>
    <dbReference type="NCBI Taxonomy" id="559131"/>
    <lineage>
        <taxon>Eukaryota</taxon>
        <taxon>Metazoa</taxon>
        <taxon>Ecdysozoa</taxon>
        <taxon>Arthropoda</taxon>
        <taxon>Hexapoda</taxon>
        <taxon>Insecta</taxon>
        <taxon>Pterygota</taxon>
        <taxon>Neoptera</taxon>
        <taxon>Endopterygota</taxon>
        <taxon>Coleoptera</taxon>
        <taxon>Polyphaga</taxon>
        <taxon>Cucujiformia</taxon>
        <taxon>Coccinelloidea</taxon>
        <taxon>Coccinellidae</taxon>
        <taxon>Scymninae</taxon>
        <taxon>Scymnini</taxon>
        <taxon>Cryptolaemus</taxon>
    </lineage>
</organism>
<dbReference type="Gene3D" id="6.10.140.200">
    <property type="match status" value="1"/>
</dbReference>
<comment type="subcellular location">
    <subcellularLocation>
        <location evidence="1 6">Nucleus</location>
    </subcellularLocation>
</comment>
<comment type="similarity">
    <text evidence="2 6">Belongs to the Mediator complex subunit 7 family.</text>
</comment>
<keyword evidence="4 6" id="KW-0804">Transcription</keyword>
<dbReference type="SUPFAM" id="SSF140718">
    <property type="entry name" value="Mediator hinge subcomplex-like"/>
    <property type="match status" value="1"/>
</dbReference>
<dbReference type="InterPro" id="IPR044888">
    <property type="entry name" value="Mediatior_Med7_sf"/>
</dbReference>
<dbReference type="PANTHER" id="PTHR21428">
    <property type="entry name" value="MEDIATOR OF RNA POLYMERASE II TRANSCRIPTION SUBUNIT 7"/>
    <property type="match status" value="1"/>
</dbReference>
<dbReference type="InterPro" id="IPR037212">
    <property type="entry name" value="Med7/Med21-like"/>
</dbReference>
<comment type="function">
    <text evidence="6">Component of the Mediator complex, a coactivator involved in the regulated transcription of nearly all RNA polymerase II-dependent genes. Mediator functions as a bridge to convey information from gene-specific regulatory proteins to the basal RNA polymerase II transcription machinery.</text>
</comment>
<dbReference type="AlphaFoldDB" id="A0ABD2MHI5"/>
<keyword evidence="6" id="KW-0010">Activator</keyword>
<evidence type="ECO:0000256" key="3">
    <source>
        <dbReference type="ARBA" id="ARBA00023015"/>
    </source>
</evidence>
<keyword evidence="8" id="KW-1185">Reference proteome</keyword>
<evidence type="ECO:0000256" key="5">
    <source>
        <dbReference type="ARBA" id="ARBA00023242"/>
    </source>
</evidence>
<dbReference type="PANTHER" id="PTHR21428:SF11">
    <property type="entry name" value="MEDIATOR OF RNA POLYMERASE II TRANSCRIPTION SUBUNIT 7"/>
    <property type="match status" value="1"/>
</dbReference>
<dbReference type="GO" id="GO:0005634">
    <property type="term" value="C:nucleus"/>
    <property type="evidence" value="ECO:0007669"/>
    <property type="project" value="UniProtKB-SubCell"/>
</dbReference>
<accession>A0ABD2MHI5</accession>
<gene>
    <name evidence="7" type="ORF">HHI36_009978</name>
</gene>
<dbReference type="Proteomes" id="UP001516400">
    <property type="component" value="Unassembled WGS sequence"/>
</dbReference>
<comment type="subunit">
    <text evidence="6">Component of the Mediator complex.</text>
</comment>
<proteinExistence type="inferred from homology"/>
<evidence type="ECO:0000256" key="4">
    <source>
        <dbReference type="ARBA" id="ARBA00023163"/>
    </source>
</evidence>
<evidence type="ECO:0000256" key="2">
    <source>
        <dbReference type="ARBA" id="ARBA00009994"/>
    </source>
</evidence>
<evidence type="ECO:0000313" key="7">
    <source>
        <dbReference type="EMBL" id="KAL3265780.1"/>
    </source>
</evidence>
<sequence>MASSDAIQVSSLPLPPMQYVNQYTDEMIRRGRSPRPPPPIQDTYHMFGNAFNTEDNIIRPLESQGIKRLYPLHFDRRRELKKLNLSLLANFLDLLDLLVNCPDSPKRAEKIDDLSLLFIHIHHLLNEFRPHQARETLRVMMELQKRQRIETASRFQRHLDKVMEILQQAVQNLPEPMEIDSKLIVETDLLMNQEKNANAVTSEDPYNILDRIMCSIVDNMQ</sequence>
<evidence type="ECO:0000256" key="1">
    <source>
        <dbReference type="ARBA" id="ARBA00004123"/>
    </source>
</evidence>
<reference evidence="7 8" key="1">
    <citation type="journal article" date="2021" name="BMC Biol.">
        <title>Horizontally acquired antibacterial genes associated with adaptive radiation of ladybird beetles.</title>
        <authorList>
            <person name="Li H.S."/>
            <person name="Tang X.F."/>
            <person name="Huang Y.H."/>
            <person name="Xu Z.Y."/>
            <person name="Chen M.L."/>
            <person name="Du X.Y."/>
            <person name="Qiu B.Y."/>
            <person name="Chen P.T."/>
            <person name="Zhang W."/>
            <person name="Slipinski A."/>
            <person name="Escalona H.E."/>
            <person name="Waterhouse R.M."/>
            <person name="Zwick A."/>
            <person name="Pang H."/>
        </authorList>
    </citation>
    <scope>NUCLEOTIDE SEQUENCE [LARGE SCALE GENOMIC DNA]</scope>
    <source>
        <strain evidence="7">SYSU2018</strain>
    </source>
</reference>
<name>A0ABD2MHI5_9CUCU</name>
<dbReference type="EMBL" id="JABFTP020000001">
    <property type="protein sequence ID" value="KAL3265780.1"/>
    <property type="molecule type" value="Genomic_DNA"/>
</dbReference>